<feature type="domain" description="Type I restriction enzyme HindI endonuclease subunit-like C-terminal" evidence="2">
    <location>
        <begin position="46"/>
        <end position="319"/>
    </location>
</feature>
<evidence type="ECO:0000259" key="2">
    <source>
        <dbReference type="Pfam" id="PF11867"/>
    </source>
</evidence>
<evidence type="ECO:0000256" key="1">
    <source>
        <dbReference type="ARBA" id="ARBA00022747"/>
    </source>
</evidence>
<evidence type="ECO:0000313" key="3">
    <source>
        <dbReference type="EMBL" id="ABK67706.1"/>
    </source>
</evidence>
<protein>
    <submittedName>
        <fullName evidence="3">Type I restriction-modification enzyme, R subunit</fullName>
        <ecNumber evidence="3">3.1.21.3</ecNumber>
    </submittedName>
</protein>
<dbReference type="EMBL" id="CP000479">
    <property type="protein sequence ID" value="ABK67706.1"/>
    <property type="molecule type" value="Genomic_DNA"/>
</dbReference>
<accession>A0A0H3A131</accession>
<dbReference type="AlphaFoldDB" id="A0A0H3A131"/>
<dbReference type="InterPro" id="IPR051268">
    <property type="entry name" value="Type-I_R_enzyme_R_subunit"/>
</dbReference>
<evidence type="ECO:0000313" key="4">
    <source>
        <dbReference type="Proteomes" id="UP000001574"/>
    </source>
</evidence>
<keyword evidence="1" id="KW-0680">Restriction system</keyword>
<dbReference type="EC" id="3.1.21.3" evidence="3"/>
<dbReference type="KEGG" id="mav:MAV_3649"/>
<gene>
    <name evidence="3" type="ordered locus">MAV_3649</name>
</gene>
<reference evidence="3 4" key="1">
    <citation type="submission" date="2006-10" db="EMBL/GenBank/DDBJ databases">
        <authorList>
            <person name="Fleischmann R.D."/>
            <person name="Dodson R.J."/>
            <person name="Haft D.H."/>
            <person name="Merkel J.S."/>
            <person name="Nelson W.C."/>
            <person name="Fraser C.M."/>
        </authorList>
    </citation>
    <scope>NUCLEOTIDE SEQUENCE [LARGE SCALE GENOMIC DNA]</scope>
    <source>
        <strain evidence="3 4">104</strain>
    </source>
</reference>
<dbReference type="PANTHER" id="PTHR30195">
    <property type="entry name" value="TYPE I SITE-SPECIFIC DEOXYRIBONUCLEASE PROTEIN SUBUNIT M AND R"/>
    <property type="match status" value="1"/>
</dbReference>
<dbReference type="GO" id="GO:0009307">
    <property type="term" value="P:DNA restriction-modification system"/>
    <property type="evidence" value="ECO:0007669"/>
    <property type="project" value="UniProtKB-KW"/>
</dbReference>
<dbReference type="GO" id="GO:0009035">
    <property type="term" value="F:type I site-specific deoxyribonuclease activity"/>
    <property type="evidence" value="ECO:0007669"/>
    <property type="project" value="UniProtKB-EC"/>
</dbReference>
<dbReference type="REBASE" id="14016">
    <property type="entry name" value="Mav104ORF3649P"/>
</dbReference>
<name>A0A0H3A131_MYCA1</name>
<organism evidence="3 4">
    <name type="scientific">Mycobacterium avium (strain 104)</name>
    <dbReference type="NCBI Taxonomy" id="243243"/>
    <lineage>
        <taxon>Bacteria</taxon>
        <taxon>Bacillati</taxon>
        <taxon>Actinomycetota</taxon>
        <taxon>Actinomycetes</taxon>
        <taxon>Mycobacteriales</taxon>
        <taxon>Mycobacteriaceae</taxon>
        <taxon>Mycobacterium</taxon>
        <taxon>Mycobacterium avium complex (MAC)</taxon>
    </lineage>
</organism>
<proteinExistence type="predicted"/>
<dbReference type="Pfam" id="PF11867">
    <property type="entry name" value="T1RH-like_C"/>
    <property type="match status" value="1"/>
</dbReference>
<dbReference type="InterPro" id="IPR021810">
    <property type="entry name" value="T1RH-like_C"/>
</dbReference>
<dbReference type="HOGENOM" id="CLU_075733_0_0_11"/>
<dbReference type="PANTHER" id="PTHR30195:SF15">
    <property type="entry name" value="TYPE I RESTRICTION ENZYME HINDI ENDONUCLEASE SUBUNIT"/>
    <property type="match status" value="1"/>
</dbReference>
<keyword evidence="3" id="KW-0378">Hydrolase</keyword>
<sequence length="335" mass="36893">MSPGGGIVGAVSTRRLSVAQARRIAVAAYLRSPSTPGNQVPEGEPTLGDRFRNQANHLARAWSLCVGNETLDTLRPTVKFYEQVRVWMGKFDAQQRQAEGKPIPDDIKRLLSSLVAESTASGEIVDIYDAAGLPKPSLSELGPDYEAKAKAAAHPHLAIEALRAVLTKELAAATKNNVVRQRAFSDRISDLMRRYTNQQLTSAEVIAELIAMAKDVAAESDRGKHFTPPLSNDELAFYDAVAQNESAVELQGEDVLAQIARELVGVMQRDTKTDWTVRDDVRAKLRSSIKRLLVKYRYPPDKQPEAIKLVIEQMEALAPEYAERAGRMAKGEDCE</sequence>
<dbReference type="Proteomes" id="UP000001574">
    <property type="component" value="Chromosome"/>
</dbReference>